<organism evidence="4">
    <name type="scientific">Rhodosorus marinus</name>
    <dbReference type="NCBI Taxonomy" id="101924"/>
    <lineage>
        <taxon>Eukaryota</taxon>
        <taxon>Rhodophyta</taxon>
        <taxon>Stylonematophyceae</taxon>
        <taxon>Stylonematales</taxon>
        <taxon>Stylonemataceae</taxon>
        <taxon>Rhodosorus</taxon>
    </lineage>
</organism>
<dbReference type="SMART" id="SM00450">
    <property type="entry name" value="RHOD"/>
    <property type="match status" value="2"/>
</dbReference>
<dbReference type="CDD" id="cd01448">
    <property type="entry name" value="TST_Repeat_1"/>
    <property type="match status" value="1"/>
</dbReference>
<keyword evidence="1" id="KW-0808">Transferase</keyword>
<protein>
    <recommendedName>
        <fullName evidence="3">Rhodanese domain-containing protein</fullName>
    </recommendedName>
</protein>
<evidence type="ECO:0000256" key="1">
    <source>
        <dbReference type="ARBA" id="ARBA00022679"/>
    </source>
</evidence>
<feature type="domain" description="Rhodanese" evidence="3">
    <location>
        <begin position="223"/>
        <end position="340"/>
    </location>
</feature>
<evidence type="ECO:0000256" key="2">
    <source>
        <dbReference type="ARBA" id="ARBA00022737"/>
    </source>
</evidence>
<dbReference type="SUPFAM" id="SSF52821">
    <property type="entry name" value="Rhodanese/Cell cycle control phosphatase"/>
    <property type="match status" value="2"/>
</dbReference>
<dbReference type="EMBL" id="HBHW01007633">
    <property type="protein sequence ID" value="CAE0037844.1"/>
    <property type="molecule type" value="Transcribed_RNA"/>
</dbReference>
<dbReference type="InterPro" id="IPR036873">
    <property type="entry name" value="Rhodanese-like_dom_sf"/>
</dbReference>
<gene>
    <name evidence="4" type="ORF">RMAR00112_LOCUS5795</name>
</gene>
<dbReference type="AlphaFoldDB" id="A0A7S2ZFT5"/>
<dbReference type="Gene3D" id="3.40.250.10">
    <property type="entry name" value="Rhodanese-like domain"/>
    <property type="match status" value="2"/>
</dbReference>
<proteinExistence type="predicted"/>
<dbReference type="InterPro" id="IPR001763">
    <property type="entry name" value="Rhodanese-like_dom"/>
</dbReference>
<dbReference type="GO" id="GO:0005739">
    <property type="term" value="C:mitochondrion"/>
    <property type="evidence" value="ECO:0007669"/>
    <property type="project" value="TreeGrafter"/>
</dbReference>
<sequence length="341" mass="37168">MTVAFHSTVGLGFSRRAASMALKADVNGRALVSAAWLNENRSSVGVVDSTWHLPTEKRDAAKDHRTRRIPGSIFLDIDKVANLETDLPHMLPSAEFFRESLQALRINVGRPVVFYSANGFVGSARAWWTFRAFGLEDVYVLDGGLQAWIDSGFPLDVTEARACQSLGYSDETSATAFLKLNVPTPVIYAAQDQAEPGAETEVPTVRLRESFVRSFDDIIRNIDTQKELLVDARSPAGRFDGSVPEPRAGVPSGHAPGSLSLPFTDLYQDKNGRMKELADLRKLVEDLGIDLKSTKPIVTSCGTGVTCAITSLALFELGVNSSIYDGSWLDYVARDGPIVRS</sequence>
<dbReference type="CDD" id="cd01449">
    <property type="entry name" value="TST_Repeat_2"/>
    <property type="match status" value="1"/>
</dbReference>
<dbReference type="PROSITE" id="PS50206">
    <property type="entry name" value="RHODANESE_3"/>
    <property type="match status" value="2"/>
</dbReference>
<evidence type="ECO:0000259" key="3">
    <source>
        <dbReference type="PROSITE" id="PS50206"/>
    </source>
</evidence>
<evidence type="ECO:0000313" key="4">
    <source>
        <dbReference type="EMBL" id="CAE0037844.1"/>
    </source>
</evidence>
<accession>A0A7S2ZFT5</accession>
<dbReference type="Pfam" id="PF00581">
    <property type="entry name" value="Rhodanese"/>
    <property type="match status" value="2"/>
</dbReference>
<dbReference type="PANTHER" id="PTHR11364">
    <property type="entry name" value="THIOSULFATE SULFERTANSFERASE"/>
    <property type="match status" value="1"/>
</dbReference>
<reference evidence="4" key="1">
    <citation type="submission" date="2021-01" db="EMBL/GenBank/DDBJ databases">
        <authorList>
            <person name="Corre E."/>
            <person name="Pelletier E."/>
            <person name="Niang G."/>
            <person name="Scheremetjew M."/>
            <person name="Finn R."/>
            <person name="Kale V."/>
            <person name="Holt S."/>
            <person name="Cochrane G."/>
            <person name="Meng A."/>
            <person name="Brown T."/>
            <person name="Cohen L."/>
        </authorList>
    </citation>
    <scope>NUCLEOTIDE SEQUENCE</scope>
    <source>
        <strain evidence="4">CCMP 769</strain>
    </source>
</reference>
<dbReference type="InterPro" id="IPR045078">
    <property type="entry name" value="TST/MPST-like"/>
</dbReference>
<feature type="domain" description="Rhodanese" evidence="3">
    <location>
        <begin position="56"/>
        <end position="157"/>
    </location>
</feature>
<dbReference type="PANTHER" id="PTHR11364:SF27">
    <property type="entry name" value="SULFURTRANSFERASE"/>
    <property type="match status" value="1"/>
</dbReference>
<name>A0A7S2ZFT5_9RHOD</name>
<dbReference type="GO" id="GO:0004792">
    <property type="term" value="F:thiosulfate-cyanide sulfurtransferase activity"/>
    <property type="evidence" value="ECO:0007669"/>
    <property type="project" value="TreeGrafter"/>
</dbReference>
<keyword evidence="2" id="KW-0677">Repeat</keyword>